<dbReference type="HAMAP" id="MF_02213">
    <property type="entry name" value="Lipid_II_synth_GatD"/>
    <property type="match status" value="1"/>
</dbReference>
<gene>
    <name evidence="2" type="primary">gatD</name>
    <name evidence="4" type="ORF">GCM10019998_12800</name>
</gene>
<comment type="pathway">
    <text evidence="2">Cell wall biogenesis; peptidoglycan biosynthesis.</text>
</comment>
<keyword evidence="2" id="KW-0378">Hydrolase</keyword>
<comment type="caution">
    <text evidence="4">The sequence shown here is derived from an EMBL/GenBank/DDBJ whole genome shotgun (WGS) entry which is preliminary data.</text>
</comment>
<reference evidence="5" key="1">
    <citation type="journal article" date="2019" name="Int. J. Syst. Evol. Microbiol.">
        <title>The Global Catalogue of Microorganisms (GCM) 10K type strain sequencing project: providing services to taxonomists for standard genome sequencing and annotation.</title>
        <authorList>
            <consortium name="The Broad Institute Genomics Platform"/>
            <consortium name="The Broad Institute Genome Sequencing Center for Infectious Disease"/>
            <person name="Wu L."/>
            <person name="Ma J."/>
        </authorList>
    </citation>
    <scope>NUCLEOTIDE SEQUENCE [LARGE SCALE GENOMIC DNA]</scope>
    <source>
        <strain evidence="5">JCM 8736</strain>
    </source>
</reference>
<dbReference type="EMBL" id="BAAAXQ010000041">
    <property type="protein sequence ID" value="GAA3018000.1"/>
    <property type="molecule type" value="Genomic_DNA"/>
</dbReference>
<feature type="binding site" evidence="2">
    <location>
        <position position="131"/>
    </location>
    <ligand>
        <name>substrate</name>
    </ligand>
</feature>
<dbReference type="InterPro" id="IPR011698">
    <property type="entry name" value="GATase_3"/>
</dbReference>
<dbReference type="SUPFAM" id="SSF52317">
    <property type="entry name" value="Class I glutamine amidotransferase-like"/>
    <property type="match status" value="1"/>
</dbReference>
<dbReference type="CDD" id="cd01750">
    <property type="entry name" value="GATase1_CobQ"/>
    <property type="match status" value="1"/>
</dbReference>
<comment type="subunit">
    <text evidence="2">Forms a heterodimer with MurT.</text>
</comment>
<feature type="domain" description="CobB/CobQ-like glutamine amidotransferase" evidence="3">
    <location>
        <begin position="8"/>
        <end position="202"/>
    </location>
</feature>
<comment type="catalytic activity">
    <reaction evidence="2">
        <text>L-glutamine + H2O = L-glutamate + NH4(+)</text>
        <dbReference type="Rhea" id="RHEA:15889"/>
        <dbReference type="ChEBI" id="CHEBI:15377"/>
        <dbReference type="ChEBI" id="CHEBI:28938"/>
        <dbReference type="ChEBI" id="CHEBI:29985"/>
        <dbReference type="ChEBI" id="CHEBI:58359"/>
        <dbReference type="EC" id="3.5.1.2"/>
    </reaction>
</comment>
<dbReference type="EC" id="3.5.1.2" evidence="2"/>
<feature type="active site" description="Nucleophile" evidence="2">
    <location>
        <position position="96"/>
    </location>
</feature>
<comment type="function">
    <text evidence="2">The lipid II isoglutaminyl synthase complex catalyzes the formation of alpha-D-isoglutamine in the cell wall lipid II stem peptide. The GatD subunit catalyzes the hydrolysis of glutamine to glutamate and ammonia. The resulting ammonia molecule is channeled to the active site of MurT.</text>
</comment>
<comment type="similarity">
    <text evidence="2">Belongs to the CobB/CobQ family. GatD subfamily.</text>
</comment>
<sequence>MANYSLKMAHLYGNLLNTYGDNGNILMLNYIAKKMGILLDTEIVSIHEPFDPKRYDLVFFGGGQDYEQYIVSKDIQTKKESLTDYIENDGVMLAICGGYQLLGHYYTGAHGEKIQGISALDHYTLSQDNNRFIGDIKIYNEEFDETYVGFENHNGRTILGENEKPLGKIVEGYGNNGEDQTEGAHYRNVFCSYFHGPILARNEILTQRLLNTSLTNKYGKKIDLASVN</sequence>
<keyword evidence="2" id="KW-0573">Peptidoglycan synthesis</keyword>
<keyword evidence="2" id="KW-0961">Cell wall biogenesis/degradation</keyword>
<evidence type="ECO:0000313" key="4">
    <source>
        <dbReference type="EMBL" id="GAA3018000.1"/>
    </source>
</evidence>
<dbReference type="Pfam" id="PF07685">
    <property type="entry name" value="GATase_3"/>
    <property type="match status" value="1"/>
</dbReference>
<keyword evidence="1 2" id="KW-0315">Glutamine amidotransferase</keyword>
<proteinExistence type="inferred from homology"/>
<dbReference type="InterPro" id="IPR029062">
    <property type="entry name" value="Class_I_gatase-like"/>
</dbReference>
<evidence type="ECO:0000259" key="3">
    <source>
        <dbReference type="Pfam" id="PF07685"/>
    </source>
</evidence>
<evidence type="ECO:0000313" key="5">
    <source>
        <dbReference type="Proteomes" id="UP001501577"/>
    </source>
</evidence>
<name>A0ABP6KMJ5_9ENTE</name>
<dbReference type="PANTHER" id="PTHR21343">
    <property type="entry name" value="DETHIOBIOTIN SYNTHETASE"/>
    <property type="match status" value="1"/>
</dbReference>
<dbReference type="InterPro" id="IPR033949">
    <property type="entry name" value="CobQ_GATase1"/>
</dbReference>
<feature type="active site" evidence="2">
    <location>
        <position position="195"/>
    </location>
</feature>
<dbReference type="PROSITE" id="PS51274">
    <property type="entry name" value="GATASE_COBBQ"/>
    <property type="match status" value="1"/>
</dbReference>
<comment type="catalytic activity">
    <reaction evidence="2">
        <text>beta-D-GlcNAc-(1-&gt;4)-Mur2Ac(oyl-L-Ala-gamma-D-Glu-L-Lys-D-Ala-D-Ala)-di-trans,octa-cis-undecaprenyl diphosphate + L-glutamine + ATP + H2O = beta-D-GlcNAc-(1-&gt;4)-Mur2Ac(oyl-L-Ala-D-isoglutaminyl-L-Lys-D-Ala-D-Ala)-di-trans,octa-cis-undecaprenyl diphosphate + L-glutamate + ADP + phosphate + H(+)</text>
        <dbReference type="Rhea" id="RHEA:57928"/>
        <dbReference type="ChEBI" id="CHEBI:15377"/>
        <dbReference type="ChEBI" id="CHEBI:15378"/>
        <dbReference type="ChEBI" id="CHEBI:29985"/>
        <dbReference type="ChEBI" id="CHEBI:30616"/>
        <dbReference type="ChEBI" id="CHEBI:43474"/>
        <dbReference type="ChEBI" id="CHEBI:58359"/>
        <dbReference type="ChEBI" id="CHEBI:60033"/>
        <dbReference type="ChEBI" id="CHEBI:62233"/>
        <dbReference type="ChEBI" id="CHEBI:456216"/>
        <dbReference type="EC" id="6.3.5.13"/>
    </reaction>
</comment>
<dbReference type="EC" id="6.3.5.13" evidence="2"/>
<protein>
    <recommendedName>
        <fullName evidence="2">Lipid II isoglutaminyl synthase (glutamine-hydrolyzing) subunit GatD</fullName>
        <ecNumber evidence="2">6.3.5.13</ecNumber>
    </recommendedName>
    <alternativeName>
        <fullName evidence="2">Lipid II isoglutaminyl synthase glutaminase subunit</fullName>
        <ecNumber evidence="2">3.5.1.2</ecNumber>
    </alternativeName>
</protein>
<keyword evidence="5" id="KW-1185">Reference proteome</keyword>
<organism evidence="4 5">
    <name type="scientific">Tetragenococcus solitarius</name>
    <dbReference type="NCBI Taxonomy" id="71453"/>
    <lineage>
        <taxon>Bacteria</taxon>
        <taxon>Bacillati</taxon>
        <taxon>Bacillota</taxon>
        <taxon>Bacilli</taxon>
        <taxon>Lactobacillales</taxon>
        <taxon>Enterococcaceae</taxon>
        <taxon>Tetragenococcus</taxon>
    </lineage>
</organism>
<evidence type="ECO:0000256" key="2">
    <source>
        <dbReference type="HAMAP-Rule" id="MF_02213"/>
    </source>
</evidence>
<keyword evidence="2" id="KW-0436">Ligase</keyword>
<dbReference type="RefSeq" id="WP_068707496.1">
    <property type="nucleotide sequence ID" value="NZ_BAAAXQ010000041.1"/>
</dbReference>
<dbReference type="Proteomes" id="UP001501577">
    <property type="component" value="Unassembled WGS sequence"/>
</dbReference>
<dbReference type="InterPro" id="IPR043702">
    <property type="entry name" value="Lipid_II_synth_GatD"/>
</dbReference>
<keyword evidence="2" id="KW-0133">Cell shape</keyword>
<accession>A0ABP6KMJ5</accession>
<dbReference type="Gene3D" id="3.40.50.880">
    <property type="match status" value="1"/>
</dbReference>
<dbReference type="PANTHER" id="PTHR21343:SF9">
    <property type="entry name" value="LIPID II ISOGLUTAMINYL SYNTHASE (GLUTAMINE-HYDROLYZING) SUBUNIT GATD"/>
    <property type="match status" value="1"/>
</dbReference>
<evidence type="ECO:0000256" key="1">
    <source>
        <dbReference type="ARBA" id="ARBA00022962"/>
    </source>
</evidence>